<dbReference type="GO" id="GO:0000981">
    <property type="term" value="F:DNA-binding transcription factor activity, RNA polymerase II-specific"/>
    <property type="evidence" value="ECO:0007669"/>
    <property type="project" value="InterPro"/>
</dbReference>
<name>A0AAE0HG12_9PEZI</name>
<keyword evidence="3" id="KW-0677">Repeat</keyword>
<accession>A0AAE0HG12</accession>
<keyword evidence="5" id="KW-0862">Zinc</keyword>
<dbReference type="GO" id="GO:0005634">
    <property type="term" value="C:nucleus"/>
    <property type="evidence" value="ECO:0007669"/>
    <property type="project" value="UniProtKB-SubCell"/>
</dbReference>
<reference evidence="10" key="2">
    <citation type="submission" date="2023-06" db="EMBL/GenBank/DDBJ databases">
        <authorList>
            <consortium name="Lawrence Berkeley National Laboratory"/>
            <person name="Haridas S."/>
            <person name="Hensen N."/>
            <person name="Bonometti L."/>
            <person name="Westerberg I."/>
            <person name="Brannstrom I.O."/>
            <person name="Guillou S."/>
            <person name="Cros-Aarteil S."/>
            <person name="Calhoun S."/>
            <person name="Kuo A."/>
            <person name="Mondo S."/>
            <person name="Pangilinan J."/>
            <person name="Riley R."/>
            <person name="Labutti K."/>
            <person name="Andreopoulos B."/>
            <person name="Lipzen A."/>
            <person name="Chen C."/>
            <person name="Yanf M."/>
            <person name="Daum C."/>
            <person name="Ng V."/>
            <person name="Clum A."/>
            <person name="Steindorff A."/>
            <person name="Ohm R."/>
            <person name="Martin F."/>
            <person name="Silar P."/>
            <person name="Natvig D."/>
            <person name="Lalanne C."/>
            <person name="Gautier V."/>
            <person name="Ament-Velasquez S.L."/>
            <person name="Kruys A."/>
            <person name="Hutchinson M.I."/>
            <person name="Powell A.J."/>
            <person name="Barry K."/>
            <person name="Miller A.N."/>
            <person name="Grigoriev I.V."/>
            <person name="Debuchy R."/>
            <person name="Gladieux P."/>
            <person name="Thoren M.H."/>
            <person name="Johannesson H."/>
        </authorList>
    </citation>
    <scope>NUCLEOTIDE SEQUENCE</scope>
    <source>
        <strain evidence="10">CBS 168.71</strain>
    </source>
</reference>
<dbReference type="PANTHER" id="PTHR40626">
    <property type="entry name" value="MIP31509P"/>
    <property type="match status" value="1"/>
</dbReference>
<dbReference type="GO" id="GO:0000978">
    <property type="term" value="F:RNA polymerase II cis-regulatory region sequence-specific DNA binding"/>
    <property type="evidence" value="ECO:0007669"/>
    <property type="project" value="InterPro"/>
</dbReference>
<dbReference type="Pfam" id="PF04082">
    <property type="entry name" value="Fungal_trans"/>
    <property type="match status" value="1"/>
</dbReference>
<evidence type="ECO:0000259" key="9">
    <source>
        <dbReference type="PROSITE" id="PS50157"/>
    </source>
</evidence>
<dbReference type="InterPro" id="IPR013087">
    <property type="entry name" value="Znf_C2H2_type"/>
</dbReference>
<evidence type="ECO:0000256" key="7">
    <source>
        <dbReference type="PROSITE-ProRule" id="PRU00042"/>
    </source>
</evidence>
<dbReference type="AlphaFoldDB" id="A0AAE0HG12"/>
<feature type="compositionally biased region" description="Polar residues" evidence="8">
    <location>
        <begin position="248"/>
        <end position="266"/>
    </location>
</feature>
<dbReference type="RefSeq" id="XP_062658510.1">
    <property type="nucleotide sequence ID" value="XM_062800699.1"/>
</dbReference>
<dbReference type="InterPro" id="IPR036236">
    <property type="entry name" value="Znf_C2H2_sf"/>
</dbReference>
<feature type="region of interest" description="Disordered" evidence="8">
    <location>
        <begin position="232"/>
        <end position="299"/>
    </location>
</feature>
<feature type="compositionally biased region" description="Polar residues" evidence="8">
    <location>
        <begin position="376"/>
        <end position="389"/>
    </location>
</feature>
<keyword evidence="4 7" id="KW-0863">Zinc-finger</keyword>
<feature type="compositionally biased region" description="Polar residues" evidence="8">
    <location>
        <begin position="481"/>
        <end position="499"/>
    </location>
</feature>
<dbReference type="EMBL" id="JAUEPN010000005">
    <property type="protein sequence ID" value="KAK3294996.1"/>
    <property type="molecule type" value="Genomic_DNA"/>
</dbReference>
<feature type="compositionally biased region" description="Low complexity" evidence="8">
    <location>
        <begin position="815"/>
        <end position="824"/>
    </location>
</feature>
<dbReference type="GO" id="GO:0000785">
    <property type="term" value="C:chromatin"/>
    <property type="evidence" value="ECO:0007669"/>
    <property type="project" value="TreeGrafter"/>
</dbReference>
<dbReference type="PROSITE" id="PS50157">
    <property type="entry name" value="ZINC_FINGER_C2H2_2"/>
    <property type="match status" value="1"/>
</dbReference>
<organism evidence="10 11">
    <name type="scientific">Chaetomium fimeti</name>
    <dbReference type="NCBI Taxonomy" id="1854472"/>
    <lineage>
        <taxon>Eukaryota</taxon>
        <taxon>Fungi</taxon>
        <taxon>Dikarya</taxon>
        <taxon>Ascomycota</taxon>
        <taxon>Pezizomycotina</taxon>
        <taxon>Sordariomycetes</taxon>
        <taxon>Sordariomycetidae</taxon>
        <taxon>Sordariales</taxon>
        <taxon>Chaetomiaceae</taxon>
        <taxon>Chaetomium</taxon>
    </lineage>
</organism>
<dbReference type="PANTHER" id="PTHR40626:SF30">
    <property type="entry name" value="FINGER DOMAIN PROTEIN, PUTATIVE (AFU_ORTHOLOGUE AFUA_4G13600)-RELATED"/>
    <property type="match status" value="1"/>
</dbReference>
<evidence type="ECO:0000313" key="10">
    <source>
        <dbReference type="EMBL" id="KAK3294996.1"/>
    </source>
</evidence>
<evidence type="ECO:0000256" key="3">
    <source>
        <dbReference type="ARBA" id="ARBA00022737"/>
    </source>
</evidence>
<keyword evidence="11" id="KW-1185">Reference proteome</keyword>
<feature type="compositionally biased region" description="Low complexity" evidence="8">
    <location>
        <begin position="140"/>
        <end position="152"/>
    </location>
</feature>
<dbReference type="Pfam" id="PF00096">
    <property type="entry name" value="zf-C2H2"/>
    <property type="match status" value="1"/>
</dbReference>
<feature type="region of interest" description="Disordered" evidence="8">
    <location>
        <begin position="1"/>
        <end position="157"/>
    </location>
</feature>
<evidence type="ECO:0000256" key="6">
    <source>
        <dbReference type="ARBA" id="ARBA00023242"/>
    </source>
</evidence>
<dbReference type="CDD" id="cd12148">
    <property type="entry name" value="fungal_TF_MHR"/>
    <property type="match status" value="1"/>
</dbReference>
<feature type="region of interest" description="Disordered" evidence="8">
    <location>
        <begin position="319"/>
        <end position="499"/>
    </location>
</feature>
<evidence type="ECO:0000256" key="2">
    <source>
        <dbReference type="ARBA" id="ARBA00022723"/>
    </source>
</evidence>
<dbReference type="SUPFAM" id="SSF57667">
    <property type="entry name" value="beta-beta-alpha zinc fingers"/>
    <property type="match status" value="1"/>
</dbReference>
<dbReference type="GO" id="GO:0006351">
    <property type="term" value="P:DNA-templated transcription"/>
    <property type="evidence" value="ECO:0007669"/>
    <property type="project" value="InterPro"/>
</dbReference>
<comment type="subcellular location">
    <subcellularLocation>
        <location evidence="1">Nucleus</location>
    </subcellularLocation>
</comment>
<evidence type="ECO:0000256" key="4">
    <source>
        <dbReference type="ARBA" id="ARBA00022771"/>
    </source>
</evidence>
<dbReference type="GO" id="GO:0008270">
    <property type="term" value="F:zinc ion binding"/>
    <property type="evidence" value="ECO:0007669"/>
    <property type="project" value="UniProtKB-KW"/>
</dbReference>
<dbReference type="SMART" id="SM00355">
    <property type="entry name" value="ZnF_C2H2"/>
    <property type="match status" value="2"/>
</dbReference>
<proteinExistence type="predicted"/>
<feature type="compositionally biased region" description="Polar residues" evidence="8">
    <location>
        <begin position="280"/>
        <end position="289"/>
    </location>
</feature>
<dbReference type="Gene3D" id="3.30.160.60">
    <property type="entry name" value="Classic Zinc Finger"/>
    <property type="match status" value="1"/>
</dbReference>
<feature type="domain" description="C2H2-type" evidence="9">
    <location>
        <begin position="215"/>
        <end position="244"/>
    </location>
</feature>
<feature type="compositionally biased region" description="Low complexity" evidence="8">
    <location>
        <begin position="362"/>
        <end position="375"/>
    </location>
</feature>
<feature type="compositionally biased region" description="Gly residues" evidence="8">
    <location>
        <begin position="1117"/>
        <end position="1154"/>
    </location>
</feature>
<dbReference type="InterPro" id="IPR007219">
    <property type="entry name" value="XnlR_reg_dom"/>
</dbReference>
<evidence type="ECO:0000256" key="1">
    <source>
        <dbReference type="ARBA" id="ARBA00004123"/>
    </source>
</evidence>
<evidence type="ECO:0000256" key="5">
    <source>
        <dbReference type="ARBA" id="ARBA00022833"/>
    </source>
</evidence>
<reference evidence="10" key="1">
    <citation type="journal article" date="2023" name="Mol. Phylogenet. Evol.">
        <title>Genome-scale phylogeny and comparative genomics of the fungal order Sordariales.</title>
        <authorList>
            <person name="Hensen N."/>
            <person name="Bonometti L."/>
            <person name="Westerberg I."/>
            <person name="Brannstrom I.O."/>
            <person name="Guillou S."/>
            <person name="Cros-Aarteil S."/>
            <person name="Calhoun S."/>
            <person name="Haridas S."/>
            <person name="Kuo A."/>
            <person name="Mondo S."/>
            <person name="Pangilinan J."/>
            <person name="Riley R."/>
            <person name="LaButti K."/>
            <person name="Andreopoulos B."/>
            <person name="Lipzen A."/>
            <person name="Chen C."/>
            <person name="Yan M."/>
            <person name="Daum C."/>
            <person name="Ng V."/>
            <person name="Clum A."/>
            <person name="Steindorff A."/>
            <person name="Ohm R.A."/>
            <person name="Martin F."/>
            <person name="Silar P."/>
            <person name="Natvig D.O."/>
            <person name="Lalanne C."/>
            <person name="Gautier V."/>
            <person name="Ament-Velasquez S.L."/>
            <person name="Kruys A."/>
            <person name="Hutchinson M.I."/>
            <person name="Powell A.J."/>
            <person name="Barry K."/>
            <person name="Miller A.N."/>
            <person name="Grigoriev I.V."/>
            <person name="Debuchy R."/>
            <person name="Gladieux P."/>
            <person name="Hiltunen Thoren M."/>
            <person name="Johannesson H."/>
        </authorList>
    </citation>
    <scope>NUCLEOTIDE SEQUENCE</scope>
    <source>
        <strain evidence="10">CBS 168.71</strain>
    </source>
</reference>
<evidence type="ECO:0000256" key="8">
    <source>
        <dbReference type="SAM" id="MobiDB-lite"/>
    </source>
</evidence>
<sequence>MASLSFIMDVNDDPPPGTRSPLNKRVRGANNLTSAGPLQETPPSPEAGPRHVSDPGPATTEQDINQAAPVGPSKRRGTSSRGPGPATARAQVEIGSGTRAIITASPSIPSSPPLSGPATRKSIRRRSTTSSDSMDRSRYGSAASPSSMAGGPQRPMPLHPVTAQYTPKITPKTGRVSKAKKGLPVHVCDICRPPKTFTRAEHLRRHQLGHGEPQFQCPGCERAFHRADLLARHQQKHEHEGDDASKVGSPQNSPRPSSAGLSYQPQRSPPTPVRGPIASPTATEISRTPSIAVGNQPEFSHGQGFRAAYPFPPTISIVNPEQPSSLSGPYDNLGSYQPRAGQPPSICVVTDGPGFQSELPGLPDASPLPSSASDSTTYSTPVSDGSGNPRSWARGHRSPYPSVTPRGLPSSGPGMETSPSFADPSFINSYSDHHRQATDPTFDGTLSVPSNLGYGAASAGHHNPPLSATSNGTIRAHHHSNSLSSLRGRTPPLDTSSHGPSGTLFASASHLPGHLDSAVDFDRRKGVMMDHMAMDVLGGLGVGYAATSPGADNASHSSDMVPELDLAFIGGCALPGPPSITIPLPGPVRAAIPRYLEVYWSHVDPILPFIHYQTFDAASEDVLKCAMAAVATQHLDSREDRTRGNQLHEFAWQEVKRVPQWSLQTMQAILLCEYFARFRGRKAVTRPSKPFESLYSRVSALRSFSMPPSSALAEDNGLWLVDTTAWSPASSPASSNSSLCDAATPTSSTMSPFALRHLSPLQTAPWGSFPSSRVRSSASSPFGNTSFASSDPSLAFGLPRSMGSNLNPNLPPSSPSSSPYSRSRAQPSWSSLFAPDRHSPVSATAPSLPLAAPVPQAPGQAYSHRVLNQQVLSQNAALLDHTLLAIEQQRLSSLQDRWRSWIDTESRRRLLATCLFVDGHAAIYQQQRRSQDCEVGGVMQPVPLFGRTTKPWESTSADDWANTLAADPGALQPEHVPPLEHLTREDITSHTPTDRIIILSVLPATSFHEHQKRLRLWVTVNPPFCVAAGGGANGGVGGGGGGGGSGGGALAGLSVLRATVYAARAILAFLDRAPAVDGDGGGGGGASWSADMSDYWALYVCALICWAFVHPARGGGGGAADGQGQGGNGAAAGGAGAGGRGRSASGAPGGGSGGSSPALTPNGVAAVASDEEAVGWLRLVAAEGVRLEDVVRVRGRREASGVVGLVRKRLESDCVGGRSRLYVDAVGVLRKLEEGLGWKWF</sequence>
<gene>
    <name evidence="10" type="ORF">B0H64DRAFT_325455</name>
</gene>
<keyword evidence="6" id="KW-0539">Nucleus</keyword>
<protein>
    <recommendedName>
        <fullName evidence="9">C2H2-type domain-containing protein</fullName>
    </recommendedName>
</protein>
<feature type="region of interest" description="Disordered" evidence="8">
    <location>
        <begin position="798"/>
        <end position="837"/>
    </location>
</feature>
<keyword evidence="2" id="KW-0479">Metal-binding</keyword>
<dbReference type="Proteomes" id="UP001278766">
    <property type="component" value="Unassembled WGS sequence"/>
</dbReference>
<dbReference type="PROSITE" id="PS00028">
    <property type="entry name" value="ZINC_FINGER_C2H2_1"/>
    <property type="match status" value="1"/>
</dbReference>
<feature type="compositionally biased region" description="Basic and acidic residues" evidence="8">
    <location>
        <begin position="232"/>
        <end position="245"/>
    </location>
</feature>
<comment type="caution">
    <text evidence="10">The sequence shown here is derived from an EMBL/GenBank/DDBJ whole genome shotgun (WGS) entry which is preliminary data.</text>
</comment>
<feature type="region of interest" description="Disordered" evidence="8">
    <location>
        <begin position="1117"/>
        <end position="1158"/>
    </location>
</feature>
<dbReference type="GeneID" id="87837647"/>
<evidence type="ECO:0000313" key="11">
    <source>
        <dbReference type="Proteomes" id="UP001278766"/>
    </source>
</evidence>
<dbReference type="InterPro" id="IPR051059">
    <property type="entry name" value="VerF-like"/>
</dbReference>